<reference evidence="1 2" key="1">
    <citation type="submission" date="2009-01" db="EMBL/GenBank/DDBJ databases">
        <authorList>
            <person name="Fulton L."/>
            <person name="Clifton S."/>
            <person name="Fulton B."/>
            <person name="Xu J."/>
            <person name="Minx P."/>
            <person name="Pepin K.H."/>
            <person name="Johnson M."/>
            <person name="Bhonagiri V."/>
            <person name="Nash W.E."/>
            <person name="Mardis E.R."/>
            <person name="Wilson R.K."/>
        </authorList>
    </citation>
    <scope>NUCLEOTIDE SEQUENCE [LARGE SCALE GENOMIC DNA]</scope>
    <source>
        <strain evidence="1 2">DSM 5476</strain>
    </source>
</reference>
<evidence type="ECO:0000313" key="2">
    <source>
        <dbReference type="Proteomes" id="UP000003340"/>
    </source>
</evidence>
<dbReference type="HOGENOM" id="CLU_3060213_0_0_9"/>
<accession>C0EEE4</accession>
<dbReference type="EMBL" id="ACEC01000070">
    <property type="protein sequence ID" value="EEG30132.1"/>
    <property type="molecule type" value="Genomic_DNA"/>
</dbReference>
<evidence type="ECO:0000313" key="1">
    <source>
        <dbReference type="EMBL" id="EEG30132.1"/>
    </source>
</evidence>
<dbReference type="Proteomes" id="UP000003340">
    <property type="component" value="Unassembled WGS sequence"/>
</dbReference>
<protein>
    <submittedName>
        <fullName evidence="1">Uncharacterized protein</fullName>
    </submittedName>
</protein>
<sequence length="53" mass="6062">MNHLTILLPGPGEHPPILFDHSPPRHPELYPGLALGCTHTYAYRYMTILQYFA</sequence>
<keyword evidence="2" id="KW-1185">Reference proteome</keyword>
<comment type="caution">
    <text evidence="1">The sequence shown here is derived from an EMBL/GenBank/DDBJ whole genome shotgun (WGS) entry which is preliminary data.</text>
</comment>
<proteinExistence type="predicted"/>
<reference evidence="1 2" key="2">
    <citation type="submission" date="2009-02" db="EMBL/GenBank/DDBJ databases">
        <title>Draft genome sequence of Clostridium methylpentosum (DSM 5476).</title>
        <authorList>
            <person name="Sudarsanam P."/>
            <person name="Ley R."/>
            <person name="Guruge J."/>
            <person name="Turnbaugh P.J."/>
            <person name="Mahowald M."/>
            <person name="Liep D."/>
            <person name="Gordon J."/>
        </authorList>
    </citation>
    <scope>NUCLEOTIDE SEQUENCE [LARGE SCALE GENOMIC DNA]</scope>
    <source>
        <strain evidence="1 2">DSM 5476</strain>
    </source>
</reference>
<name>C0EEE4_9FIRM</name>
<gene>
    <name evidence="1" type="ORF">CLOSTMETH_02229</name>
</gene>
<dbReference type="AlphaFoldDB" id="C0EEE4"/>
<organism evidence="1 2">
    <name type="scientific">[Clostridium] methylpentosum DSM 5476</name>
    <dbReference type="NCBI Taxonomy" id="537013"/>
    <lineage>
        <taxon>Bacteria</taxon>
        <taxon>Bacillati</taxon>
        <taxon>Bacillota</taxon>
        <taxon>Clostridia</taxon>
        <taxon>Eubacteriales</taxon>
        <taxon>Oscillospiraceae</taxon>
        <taxon>Oscillospiraceae incertae sedis</taxon>
    </lineage>
</organism>